<name>A0A644TT13_9ZZZZ</name>
<proteinExistence type="inferred from homology"/>
<evidence type="ECO:0000256" key="1">
    <source>
        <dbReference type="ARBA" id="ARBA00007118"/>
    </source>
</evidence>
<dbReference type="AlphaFoldDB" id="A0A644TT13"/>
<dbReference type="Gene3D" id="3.40.109.10">
    <property type="entry name" value="NADH Oxidase"/>
    <property type="match status" value="1"/>
</dbReference>
<dbReference type="GO" id="GO:0016491">
    <property type="term" value="F:oxidoreductase activity"/>
    <property type="evidence" value="ECO:0007669"/>
    <property type="project" value="UniProtKB-KW"/>
</dbReference>
<accession>A0A644TT13</accession>
<dbReference type="InterPro" id="IPR000415">
    <property type="entry name" value="Nitroreductase-like"/>
</dbReference>
<sequence>MQCIEAARLSPSACNSQPWTFIVVEDDELRLKVENAASGLGMNNFAVQAPVIIAIVLEKPNLTSKIGSVVKDKEYPLIDIGIAANQFCLQASVLGLGTCMIGWFDEKKVKDLLNVPRSKRIPLLITLGYSLSKQREKIRKPIDKMYKQNKY</sequence>
<evidence type="ECO:0000313" key="4">
    <source>
        <dbReference type="EMBL" id="MPL70025.1"/>
    </source>
</evidence>
<keyword evidence="2" id="KW-0560">Oxidoreductase</keyword>
<reference evidence="4" key="1">
    <citation type="submission" date="2019-08" db="EMBL/GenBank/DDBJ databases">
        <authorList>
            <person name="Kucharzyk K."/>
            <person name="Murdoch R.W."/>
            <person name="Higgins S."/>
            <person name="Loffler F."/>
        </authorList>
    </citation>
    <scope>NUCLEOTIDE SEQUENCE</scope>
</reference>
<gene>
    <name evidence="4" type="ORF">SDC9_15776</name>
</gene>
<comment type="caution">
    <text evidence="4">The sequence shown here is derived from an EMBL/GenBank/DDBJ whole genome shotgun (WGS) entry which is preliminary data.</text>
</comment>
<evidence type="ECO:0000259" key="3">
    <source>
        <dbReference type="Pfam" id="PF00881"/>
    </source>
</evidence>
<feature type="domain" description="Nitroreductase" evidence="3">
    <location>
        <begin position="2"/>
        <end position="129"/>
    </location>
</feature>
<dbReference type="SUPFAM" id="SSF55469">
    <property type="entry name" value="FMN-dependent nitroreductase-like"/>
    <property type="match status" value="1"/>
</dbReference>
<dbReference type="EMBL" id="VSSQ01000050">
    <property type="protein sequence ID" value="MPL70025.1"/>
    <property type="molecule type" value="Genomic_DNA"/>
</dbReference>
<comment type="similarity">
    <text evidence="1">Belongs to the nitroreductase family.</text>
</comment>
<dbReference type="PANTHER" id="PTHR43673">
    <property type="entry name" value="NAD(P)H NITROREDUCTASE YDGI-RELATED"/>
    <property type="match status" value="1"/>
</dbReference>
<evidence type="ECO:0000256" key="2">
    <source>
        <dbReference type="ARBA" id="ARBA00023002"/>
    </source>
</evidence>
<organism evidence="4">
    <name type="scientific">bioreactor metagenome</name>
    <dbReference type="NCBI Taxonomy" id="1076179"/>
    <lineage>
        <taxon>unclassified sequences</taxon>
        <taxon>metagenomes</taxon>
        <taxon>ecological metagenomes</taxon>
    </lineage>
</organism>
<dbReference type="InterPro" id="IPR029479">
    <property type="entry name" value="Nitroreductase"/>
</dbReference>
<dbReference type="PANTHER" id="PTHR43673:SF10">
    <property type="entry name" value="NADH DEHYDROGENASE_NAD(P)H NITROREDUCTASE XCC3605-RELATED"/>
    <property type="match status" value="1"/>
</dbReference>
<protein>
    <recommendedName>
        <fullName evidence="3">Nitroreductase domain-containing protein</fullName>
    </recommendedName>
</protein>
<dbReference type="Pfam" id="PF00881">
    <property type="entry name" value="Nitroreductase"/>
    <property type="match status" value="1"/>
</dbReference>